<evidence type="ECO:0000256" key="1">
    <source>
        <dbReference type="ARBA" id="ARBA00010098"/>
    </source>
</evidence>
<comment type="similarity">
    <text evidence="1">Belongs to the RRN3 family.</text>
</comment>
<dbReference type="Pfam" id="PF05327">
    <property type="entry name" value="RRN3"/>
    <property type="match status" value="1"/>
</dbReference>
<evidence type="ECO:0000313" key="4">
    <source>
        <dbReference type="Proteomes" id="UP001150907"/>
    </source>
</evidence>
<keyword evidence="4" id="KW-1185">Reference proteome</keyword>
<comment type="caution">
    <text evidence="3">The sequence shown here is derived from an EMBL/GenBank/DDBJ whole genome shotgun (WGS) entry which is preliminary data.</text>
</comment>
<sequence length="706" mass="78612">MPITKAAAPANQQPPVRRSSRRLAKNSSSVDSALPQPLPVQPQPAFIDKALFLCKFTENALRQVKEGNHEEYGKLVKVFVHSQSEAHQASEQYVEEVTPWISAVSANVSALDISYRELVHAILFSDWIATADDRFVHRYATLVLQILSAHPAWVPQAMSALVRWFIYGARAHEVPAALAVHDRLHALLEQIYRAIPTCGASLSMAITDAHPFRTARANVQVLFLQNVLRMLDYAIGLRREVLHTVLNRIIQVDVEVQIEIEDLNSDDDDEDEIANDGNPDASAAMYEDGVFDFDEDEDEQGPADDLNSDSDSDFGSDSSELGEIKYNAKQVVAKLDAIMSTLFTWLERHSQPDPELGEMPEAAMQLFLLFLDLFTTVVLPTFKSRYTQFFVFYLCGRDPQFADVFLGTMMGIVGEPVRSTASGQASTVTKVAAASYLSSLVSRARYLPGNIVRNVVGVLVQWASTYLEVQDQLQCEAEEELRRRQPHPWAKTYAQVTATGLQSSATDFERHAVFYAVTQAIMYLFCFRWRDLAEAAGGGAVIESELDNLRWCQEVEGVQRVIFSKLNPLRACSPAVAQQFSQVASQTNYMFCYAVLQQNRRTGDAADEGSAANSKSPPTHIQILRTELVTFFPFDPMLLPISRQFIDDIYLVWQNVGAEPSDSNDDNDDGDESSEDGRDDADVVDQMVAMSISPARPLSVLTGQPF</sequence>
<reference evidence="3" key="1">
    <citation type="submission" date="2022-07" db="EMBL/GenBank/DDBJ databases">
        <title>Phylogenomic reconstructions and comparative analyses of Kickxellomycotina fungi.</title>
        <authorList>
            <person name="Reynolds N.K."/>
            <person name="Stajich J.E."/>
            <person name="Barry K."/>
            <person name="Grigoriev I.V."/>
            <person name="Crous P."/>
            <person name="Smith M.E."/>
        </authorList>
    </citation>
    <scope>NUCLEOTIDE SEQUENCE</scope>
    <source>
        <strain evidence="3">IMI 214461</strain>
    </source>
</reference>
<dbReference type="GO" id="GO:0001181">
    <property type="term" value="F:RNA polymerase I general transcription initiation factor activity"/>
    <property type="evidence" value="ECO:0007669"/>
    <property type="project" value="InterPro"/>
</dbReference>
<feature type="compositionally biased region" description="Acidic residues" evidence="2">
    <location>
        <begin position="294"/>
        <end position="314"/>
    </location>
</feature>
<dbReference type="AlphaFoldDB" id="A0A9W8BNP2"/>
<dbReference type="EMBL" id="JANBQF010000012">
    <property type="protein sequence ID" value="KAJ2008077.1"/>
    <property type="molecule type" value="Genomic_DNA"/>
</dbReference>
<dbReference type="GO" id="GO:0006361">
    <property type="term" value="P:transcription initiation at RNA polymerase I promoter"/>
    <property type="evidence" value="ECO:0007669"/>
    <property type="project" value="InterPro"/>
</dbReference>
<dbReference type="GO" id="GO:0005634">
    <property type="term" value="C:nucleus"/>
    <property type="evidence" value="ECO:0007669"/>
    <property type="project" value="TreeGrafter"/>
</dbReference>
<dbReference type="InterPro" id="IPR007991">
    <property type="entry name" value="RNA_pol_I_trans_ini_fac_RRN3"/>
</dbReference>
<feature type="region of interest" description="Disordered" evidence="2">
    <location>
        <begin position="1"/>
        <end position="37"/>
    </location>
</feature>
<evidence type="ECO:0000313" key="3">
    <source>
        <dbReference type="EMBL" id="KAJ2008077.1"/>
    </source>
</evidence>
<accession>A0A9W8BNP2</accession>
<protein>
    <submittedName>
        <fullName evidence="3">DNA independent RNA polymerase I transcription factor</fullName>
    </submittedName>
</protein>
<proteinExistence type="inferred from homology"/>
<dbReference type="GO" id="GO:0001042">
    <property type="term" value="F:RNA polymerase I core binding"/>
    <property type="evidence" value="ECO:0007669"/>
    <property type="project" value="TreeGrafter"/>
</dbReference>
<dbReference type="PANTHER" id="PTHR12790">
    <property type="entry name" value="TRANSCRIPTION INITIATION FACTOR IA RRN3"/>
    <property type="match status" value="1"/>
</dbReference>
<dbReference type="PANTHER" id="PTHR12790:SF0">
    <property type="entry name" value="RNA POLYMERASE I-SPECIFIC TRANSCRIPTION INITIATION FACTOR RRN3-RELATED"/>
    <property type="match status" value="1"/>
</dbReference>
<evidence type="ECO:0000256" key="2">
    <source>
        <dbReference type="SAM" id="MobiDB-lite"/>
    </source>
</evidence>
<feature type="region of interest" description="Disordered" evidence="2">
    <location>
        <begin position="294"/>
        <end position="319"/>
    </location>
</feature>
<gene>
    <name evidence="3" type="primary">RRN3</name>
    <name evidence="3" type="ORF">H4R26_000421</name>
</gene>
<feature type="region of interest" description="Disordered" evidence="2">
    <location>
        <begin position="658"/>
        <end position="690"/>
    </location>
</feature>
<feature type="region of interest" description="Disordered" evidence="2">
    <location>
        <begin position="263"/>
        <end position="282"/>
    </location>
</feature>
<name>A0A9W8BNP2_9FUNG</name>
<organism evidence="3 4">
    <name type="scientific">Coemansia thaxteri</name>
    <dbReference type="NCBI Taxonomy" id="2663907"/>
    <lineage>
        <taxon>Eukaryota</taxon>
        <taxon>Fungi</taxon>
        <taxon>Fungi incertae sedis</taxon>
        <taxon>Zoopagomycota</taxon>
        <taxon>Kickxellomycotina</taxon>
        <taxon>Kickxellomycetes</taxon>
        <taxon>Kickxellales</taxon>
        <taxon>Kickxellaceae</taxon>
        <taxon>Coemansia</taxon>
    </lineage>
</organism>
<dbReference type="Proteomes" id="UP001150907">
    <property type="component" value="Unassembled WGS sequence"/>
</dbReference>
<feature type="compositionally biased region" description="Acidic residues" evidence="2">
    <location>
        <begin position="662"/>
        <end position="683"/>
    </location>
</feature>
<feature type="compositionally biased region" description="Acidic residues" evidence="2">
    <location>
        <begin position="263"/>
        <end position="274"/>
    </location>
</feature>
<dbReference type="OrthoDB" id="26970at2759"/>